<evidence type="ECO:0000313" key="7">
    <source>
        <dbReference type="Proteomes" id="UP000260649"/>
    </source>
</evidence>
<dbReference type="InterPro" id="IPR036086">
    <property type="entry name" value="ParB/Sulfiredoxin_sf"/>
</dbReference>
<evidence type="ECO:0000256" key="3">
    <source>
        <dbReference type="ARBA" id="ARBA00022829"/>
    </source>
</evidence>
<dbReference type="GO" id="GO:0005694">
    <property type="term" value="C:chromosome"/>
    <property type="evidence" value="ECO:0007669"/>
    <property type="project" value="TreeGrafter"/>
</dbReference>
<dbReference type="InterPro" id="IPR050336">
    <property type="entry name" value="Chromosome_partition/occlusion"/>
</dbReference>
<evidence type="ECO:0000256" key="4">
    <source>
        <dbReference type="ARBA" id="ARBA00023125"/>
    </source>
</evidence>
<dbReference type="FunFam" id="3.90.1530.30:FF:000001">
    <property type="entry name" value="Chromosome partitioning protein ParB"/>
    <property type="match status" value="1"/>
</dbReference>
<accession>A0A3E2B3N2</accession>
<name>A0A3E2B3N2_9FIRM</name>
<dbReference type="Pfam" id="PF17762">
    <property type="entry name" value="HTH_ParB"/>
    <property type="match status" value="1"/>
</dbReference>
<dbReference type="GO" id="GO:0007059">
    <property type="term" value="P:chromosome segregation"/>
    <property type="evidence" value="ECO:0007669"/>
    <property type="project" value="UniProtKB-KW"/>
</dbReference>
<dbReference type="Gene3D" id="1.10.10.2830">
    <property type="match status" value="1"/>
</dbReference>
<comment type="caution">
    <text evidence="6">The sequence shown here is derived from an EMBL/GenBank/DDBJ whole genome shotgun (WGS) entry which is preliminary data.</text>
</comment>
<evidence type="ECO:0000313" key="6">
    <source>
        <dbReference type="EMBL" id="RFT06653.1"/>
    </source>
</evidence>
<feature type="domain" description="ParB-like N-terminal" evidence="5">
    <location>
        <begin position="16"/>
        <end position="106"/>
    </location>
</feature>
<evidence type="ECO:0000256" key="2">
    <source>
        <dbReference type="ARBA" id="ARBA00006295"/>
    </source>
</evidence>
<dbReference type="RefSeq" id="WP_021919295.1">
    <property type="nucleotide sequence ID" value="NZ_CAKXKJ010000020.1"/>
</dbReference>
<dbReference type="FunFam" id="1.10.10.2830:FF:000001">
    <property type="entry name" value="Chromosome partitioning protein ParB"/>
    <property type="match status" value="1"/>
</dbReference>
<dbReference type="InterPro" id="IPR003115">
    <property type="entry name" value="ParB_N"/>
</dbReference>
<comment type="subcellular location">
    <subcellularLocation>
        <location evidence="1">Cytoplasm</location>
        <location evidence="1">Nucleoid</location>
    </subcellularLocation>
</comment>
<dbReference type="SMART" id="SM00470">
    <property type="entry name" value="ParB"/>
    <property type="match status" value="1"/>
</dbReference>
<dbReference type="GO" id="GO:0003677">
    <property type="term" value="F:DNA binding"/>
    <property type="evidence" value="ECO:0007669"/>
    <property type="project" value="UniProtKB-KW"/>
</dbReference>
<keyword evidence="7" id="KW-1185">Reference proteome</keyword>
<organism evidence="6 7">
    <name type="scientific">Evtepia gabavorous</name>
    <dbReference type="NCBI Taxonomy" id="2211183"/>
    <lineage>
        <taxon>Bacteria</taxon>
        <taxon>Bacillati</taxon>
        <taxon>Bacillota</taxon>
        <taxon>Clostridia</taxon>
        <taxon>Eubacteriales</taxon>
        <taxon>Evtepia</taxon>
    </lineage>
</organism>
<dbReference type="InterPro" id="IPR004437">
    <property type="entry name" value="ParB/RepB/Spo0J"/>
</dbReference>
<dbReference type="NCBIfam" id="TIGR00180">
    <property type="entry name" value="parB_part"/>
    <property type="match status" value="1"/>
</dbReference>
<dbReference type="InterPro" id="IPR041468">
    <property type="entry name" value="HTH_ParB/Spo0J"/>
</dbReference>
<dbReference type="GO" id="GO:0009295">
    <property type="term" value="C:nucleoid"/>
    <property type="evidence" value="ECO:0007669"/>
    <property type="project" value="UniProtKB-SubCell"/>
</dbReference>
<dbReference type="GeneID" id="97995405"/>
<dbReference type="CDD" id="cd16393">
    <property type="entry name" value="SPO0J_N"/>
    <property type="match status" value="1"/>
</dbReference>
<gene>
    <name evidence="6" type="ORF">DV520_06610</name>
</gene>
<reference evidence="6 7" key="1">
    <citation type="submission" date="2018-07" db="EMBL/GenBank/DDBJ databases">
        <title>GABA Modulating Bacteria of the Human Gut Microbiota.</title>
        <authorList>
            <person name="Strandwitz P."/>
            <person name="Kim K.H."/>
            <person name="Terekhova D."/>
            <person name="Liu J.K."/>
            <person name="Sharma A."/>
            <person name="Levering J."/>
            <person name="Mcdonald D."/>
            <person name="Dietrich D."/>
            <person name="Ramadhar T.R."/>
            <person name="Lekbua A."/>
            <person name="Mroue N."/>
            <person name="Liston C."/>
            <person name="Stewart E.J."/>
            <person name="Dubin M.J."/>
            <person name="Zengler K."/>
            <person name="Knight R."/>
            <person name="Gilbert J.A."/>
            <person name="Clardy J."/>
            <person name="Lewis K."/>
        </authorList>
    </citation>
    <scope>NUCLEOTIDE SEQUENCE [LARGE SCALE GENOMIC DNA]</scope>
    <source>
        <strain evidence="6 7">KLE1738</strain>
    </source>
</reference>
<dbReference type="AlphaFoldDB" id="A0A3E2B3N2"/>
<protein>
    <submittedName>
        <fullName evidence="6">ParB/RepB/Spo0J family partition protein</fullName>
    </submittedName>
</protein>
<dbReference type="Proteomes" id="UP000260649">
    <property type="component" value="Unassembled WGS sequence"/>
</dbReference>
<dbReference type="SUPFAM" id="SSF110849">
    <property type="entry name" value="ParB/Sulfiredoxin"/>
    <property type="match status" value="1"/>
</dbReference>
<keyword evidence="4" id="KW-0238">DNA-binding</keyword>
<proteinExistence type="inferred from homology"/>
<dbReference type="PANTHER" id="PTHR33375:SF1">
    <property type="entry name" value="CHROMOSOME-PARTITIONING PROTEIN PARB-RELATED"/>
    <property type="match status" value="1"/>
</dbReference>
<dbReference type="SUPFAM" id="SSF109709">
    <property type="entry name" value="KorB DNA-binding domain-like"/>
    <property type="match status" value="1"/>
</dbReference>
<keyword evidence="3" id="KW-0159">Chromosome partition</keyword>
<dbReference type="OrthoDB" id="9771505at2"/>
<comment type="similarity">
    <text evidence="2">Belongs to the ParB family.</text>
</comment>
<dbReference type="Gene3D" id="3.90.1530.30">
    <property type="match status" value="1"/>
</dbReference>
<dbReference type="Pfam" id="PF02195">
    <property type="entry name" value="ParB_N"/>
    <property type="match status" value="1"/>
</dbReference>
<dbReference type="EMBL" id="QQRQ01000008">
    <property type="protein sequence ID" value="RFT06653.1"/>
    <property type="molecule type" value="Genomic_DNA"/>
</dbReference>
<sequence length="275" mass="31210">MPVLYRRGLMESTRVTMISPDYISPNPDQPRRYFDPDGLTELAESIRVHGILQPLSVRRKGGGRYELIAGERRLRAAMICGLEQVPCLVLEVSRESSCLLSLIENLQRRDLDFWEEAKALERLISVYGLSQEEAAAKVGKSQSAVANKLRLLRLPQEVLTLLRKNGFTERHARALLRLPTPEAQKEGAELLVKEGWTVSRTERYVEEVLRDQAKEKKVRRPLFIRDVRFFLNTLDHSLTVMRSAGVDAKCQRVEEGDDILLTIRIPKAKAPSGPA</sequence>
<evidence type="ECO:0000256" key="1">
    <source>
        <dbReference type="ARBA" id="ARBA00004453"/>
    </source>
</evidence>
<dbReference type="PANTHER" id="PTHR33375">
    <property type="entry name" value="CHROMOSOME-PARTITIONING PROTEIN PARB-RELATED"/>
    <property type="match status" value="1"/>
</dbReference>
<evidence type="ECO:0000259" key="5">
    <source>
        <dbReference type="SMART" id="SM00470"/>
    </source>
</evidence>